<reference evidence="1 2" key="1">
    <citation type="submission" date="2019-05" db="EMBL/GenBank/DDBJ databases">
        <title>Another draft genome of Portunus trituberculatus and its Hox gene families provides insights of decapod evolution.</title>
        <authorList>
            <person name="Jeong J.-H."/>
            <person name="Song I."/>
            <person name="Kim S."/>
            <person name="Choi T."/>
            <person name="Kim D."/>
            <person name="Ryu S."/>
            <person name="Kim W."/>
        </authorList>
    </citation>
    <scope>NUCLEOTIDE SEQUENCE [LARGE SCALE GENOMIC DNA]</scope>
    <source>
        <tissue evidence="1">Muscle</tissue>
    </source>
</reference>
<sequence>MRRRAWGSEHWCVGNAMEIQHDPLMCLSLAGLCVAMTCARAALLIGGGHGDALPGE</sequence>
<protein>
    <submittedName>
        <fullName evidence="1">Uncharacterized protein</fullName>
    </submittedName>
</protein>
<name>A0A5B7KBA6_PORTR</name>
<dbReference type="Proteomes" id="UP000324222">
    <property type="component" value="Unassembled WGS sequence"/>
</dbReference>
<proteinExistence type="predicted"/>
<evidence type="ECO:0000313" key="1">
    <source>
        <dbReference type="EMBL" id="MPD05893.1"/>
    </source>
</evidence>
<organism evidence="1 2">
    <name type="scientific">Portunus trituberculatus</name>
    <name type="common">Swimming crab</name>
    <name type="synonym">Neptunus trituberculatus</name>
    <dbReference type="NCBI Taxonomy" id="210409"/>
    <lineage>
        <taxon>Eukaryota</taxon>
        <taxon>Metazoa</taxon>
        <taxon>Ecdysozoa</taxon>
        <taxon>Arthropoda</taxon>
        <taxon>Crustacea</taxon>
        <taxon>Multicrustacea</taxon>
        <taxon>Malacostraca</taxon>
        <taxon>Eumalacostraca</taxon>
        <taxon>Eucarida</taxon>
        <taxon>Decapoda</taxon>
        <taxon>Pleocyemata</taxon>
        <taxon>Brachyura</taxon>
        <taxon>Eubrachyura</taxon>
        <taxon>Portunoidea</taxon>
        <taxon>Portunidae</taxon>
        <taxon>Portuninae</taxon>
        <taxon>Portunus</taxon>
    </lineage>
</organism>
<evidence type="ECO:0000313" key="2">
    <source>
        <dbReference type="Proteomes" id="UP000324222"/>
    </source>
</evidence>
<dbReference type="EMBL" id="VSRR010148260">
    <property type="protein sequence ID" value="MPD05893.1"/>
    <property type="molecule type" value="Genomic_DNA"/>
</dbReference>
<dbReference type="AlphaFoldDB" id="A0A5B7KBA6"/>
<comment type="caution">
    <text evidence="1">The sequence shown here is derived from an EMBL/GenBank/DDBJ whole genome shotgun (WGS) entry which is preliminary data.</text>
</comment>
<accession>A0A5B7KBA6</accession>
<gene>
    <name evidence="1" type="ORF">E2C01_101664</name>
</gene>
<keyword evidence="2" id="KW-1185">Reference proteome</keyword>